<accession>A0ABS4U8T9</accession>
<evidence type="ECO:0000256" key="1">
    <source>
        <dbReference type="SAM" id="MobiDB-lite"/>
    </source>
</evidence>
<dbReference type="Proteomes" id="UP001519305">
    <property type="component" value="Unassembled WGS sequence"/>
</dbReference>
<reference evidence="2 3" key="1">
    <citation type="submission" date="2021-03" db="EMBL/GenBank/DDBJ databases">
        <title>Sequencing the genomes of 1000 actinobacteria strains.</title>
        <authorList>
            <person name="Klenk H.-P."/>
        </authorList>
    </citation>
    <scope>NUCLEOTIDE SEQUENCE [LARGE SCALE GENOMIC DNA]</scope>
    <source>
        <strain evidence="2 3">DSM 44506</strain>
    </source>
</reference>
<comment type="caution">
    <text evidence="2">The sequence shown here is derived from an EMBL/GenBank/DDBJ whole genome shotgun (WGS) entry which is preliminary data.</text>
</comment>
<proteinExistence type="predicted"/>
<organism evidence="2 3">
    <name type="scientific">Corynebacterium freneyi</name>
    <dbReference type="NCBI Taxonomy" id="134034"/>
    <lineage>
        <taxon>Bacteria</taxon>
        <taxon>Bacillati</taxon>
        <taxon>Actinomycetota</taxon>
        <taxon>Actinomycetes</taxon>
        <taxon>Mycobacteriales</taxon>
        <taxon>Corynebacteriaceae</taxon>
        <taxon>Corynebacterium</taxon>
    </lineage>
</organism>
<evidence type="ECO:0000313" key="3">
    <source>
        <dbReference type="Proteomes" id="UP001519305"/>
    </source>
</evidence>
<evidence type="ECO:0000313" key="2">
    <source>
        <dbReference type="EMBL" id="MBP2333067.1"/>
    </source>
</evidence>
<name>A0ABS4U8T9_9CORY</name>
<dbReference type="RefSeq" id="WP_209653634.1">
    <property type="nucleotide sequence ID" value="NZ_CP047357.1"/>
</dbReference>
<gene>
    <name evidence="2" type="ORF">JOF33_001766</name>
</gene>
<dbReference type="EMBL" id="JAGINY010000001">
    <property type="protein sequence ID" value="MBP2333067.1"/>
    <property type="molecule type" value="Genomic_DNA"/>
</dbReference>
<sequence>MTDQQIPADAVPPNTLAEGSEWDDSDALTLACRESGRDQITAIDCDGDVHVWGADAGWWETGFPYYGFEPYTIIHTGRKADQ</sequence>
<evidence type="ECO:0008006" key="4">
    <source>
        <dbReference type="Google" id="ProtNLM"/>
    </source>
</evidence>
<protein>
    <recommendedName>
        <fullName evidence="4">Regulator of chromosome condensation (RCC1) repeat</fullName>
    </recommendedName>
</protein>
<feature type="region of interest" description="Disordered" evidence="1">
    <location>
        <begin position="1"/>
        <end position="23"/>
    </location>
</feature>
<keyword evidence="3" id="KW-1185">Reference proteome</keyword>